<gene>
    <name evidence="4" type="ORF">F3Y22_tig00110328pilonHSYRG00726</name>
</gene>
<organism evidence="4 5">
    <name type="scientific">Hibiscus syriacus</name>
    <name type="common">Rose of Sharon</name>
    <dbReference type="NCBI Taxonomy" id="106335"/>
    <lineage>
        <taxon>Eukaryota</taxon>
        <taxon>Viridiplantae</taxon>
        <taxon>Streptophyta</taxon>
        <taxon>Embryophyta</taxon>
        <taxon>Tracheophyta</taxon>
        <taxon>Spermatophyta</taxon>
        <taxon>Magnoliopsida</taxon>
        <taxon>eudicotyledons</taxon>
        <taxon>Gunneridae</taxon>
        <taxon>Pentapetalae</taxon>
        <taxon>rosids</taxon>
        <taxon>malvids</taxon>
        <taxon>Malvales</taxon>
        <taxon>Malvaceae</taxon>
        <taxon>Malvoideae</taxon>
        <taxon>Hibiscus</taxon>
    </lineage>
</organism>
<dbReference type="SUPFAM" id="SSF53756">
    <property type="entry name" value="UDP-Glycosyltransferase/glycogen phosphorylase"/>
    <property type="match status" value="1"/>
</dbReference>
<dbReference type="CDD" id="cd03784">
    <property type="entry name" value="GT1_Gtf-like"/>
    <property type="match status" value="1"/>
</dbReference>
<dbReference type="EMBL" id="VEPZ02000934">
    <property type="protein sequence ID" value="KAE8709869.1"/>
    <property type="molecule type" value="Genomic_DNA"/>
</dbReference>
<dbReference type="Gene3D" id="3.40.50.2000">
    <property type="entry name" value="Glycogen Phosphorylase B"/>
    <property type="match status" value="2"/>
</dbReference>
<evidence type="ECO:0000313" key="5">
    <source>
        <dbReference type="Proteomes" id="UP000436088"/>
    </source>
</evidence>
<dbReference type="InterPro" id="IPR002213">
    <property type="entry name" value="UDP_glucos_trans"/>
</dbReference>
<comment type="similarity">
    <text evidence="1">Belongs to the UDP-glycosyltransferase family.</text>
</comment>
<proteinExistence type="inferred from homology"/>
<comment type="caution">
    <text evidence="4">The sequence shown here is derived from an EMBL/GenBank/DDBJ whole genome shotgun (WGS) entry which is preliminary data.</text>
</comment>
<accession>A0A6A3B493</accession>
<evidence type="ECO:0000256" key="3">
    <source>
        <dbReference type="ARBA" id="ARBA00022679"/>
    </source>
</evidence>
<keyword evidence="5" id="KW-1185">Reference proteome</keyword>
<evidence type="ECO:0000313" key="4">
    <source>
        <dbReference type="EMBL" id="KAE8709869.1"/>
    </source>
</evidence>
<dbReference type="PANTHER" id="PTHR11926:SF727">
    <property type="entry name" value="UDP-GLYCOSYLTRANSFERASE 74B1"/>
    <property type="match status" value="1"/>
</dbReference>
<protein>
    <submittedName>
        <fullName evidence="4">Protein NLRC3-like</fullName>
    </submittedName>
</protein>
<evidence type="ECO:0000256" key="2">
    <source>
        <dbReference type="ARBA" id="ARBA00022676"/>
    </source>
</evidence>
<name>A0A6A3B493_HIBSY</name>
<keyword evidence="3" id="KW-0808">Transferase</keyword>
<dbReference type="PANTHER" id="PTHR11926">
    <property type="entry name" value="GLUCOSYL/GLUCURONOSYL TRANSFERASES"/>
    <property type="match status" value="1"/>
</dbReference>
<keyword evidence="2" id="KW-0328">Glycosyltransferase</keyword>
<dbReference type="GO" id="GO:0080043">
    <property type="term" value="F:quercetin 3-O-glucosyltransferase activity"/>
    <property type="evidence" value="ECO:0007669"/>
    <property type="project" value="TreeGrafter"/>
</dbReference>
<evidence type="ECO:0000256" key="1">
    <source>
        <dbReference type="ARBA" id="ARBA00009995"/>
    </source>
</evidence>
<reference evidence="4" key="1">
    <citation type="submission" date="2019-09" db="EMBL/GenBank/DDBJ databases">
        <title>Draft genome information of white flower Hibiscus syriacus.</title>
        <authorList>
            <person name="Kim Y.-M."/>
        </authorList>
    </citation>
    <scope>NUCLEOTIDE SEQUENCE [LARGE SCALE GENOMIC DNA]</scope>
    <source>
        <strain evidence="4">YM2019G1</strain>
    </source>
</reference>
<sequence>MENKQFKGHVIVVPYPSQGHINPLLQFAKRLASKGVKKTLATTRYIVGSICALQIGVESISDGFHKGSYSQAGNVEHAGTSVTCVVYDSFLPWAIDVAKQQGIHGSSFFTNSAAVCSIFSRIHRGLLALPFTPETTPLMLPGLPPLNFHDLPTFLRFPDSYPVYLAMKLSQFSTLNKGDWVSANTFEDLEREEAKGASELWRAKMIGPMAPSAYLDERTKGYRGYDSSLWKPLSEECMEWLETKPSKSVVYISFGSMVSLTEEERKRKSTVACKERIFETHVQNELESNAEKCRLIILVVDRFEKNLRTVDHTSAAVSAPTNCESRLPSPSSILFGGEFRSPVNPQLEGFSEIVRVVGCMVLPAILASPTFSNGLRIAADLGFEFIQVQSDCLRAI</sequence>
<dbReference type="Proteomes" id="UP000436088">
    <property type="component" value="Unassembled WGS sequence"/>
</dbReference>
<dbReference type="AlphaFoldDB" id="A0A6A3B493"/>
<dbReference type="GO" id="GO:0080044">
    <property type="term" value="F:quercetin 7-O-glucosyltransferase activity"/>
    <property type="evidence" value="ECO:0007669"/>
    <property type="project" value="TreeGrafter"/>
</dbReference>